<feature type="region of interest" description="Disordered" evidence="13">
    <location>
        <begin position="467"/>
        <end position="538"/>
    </location>
</feature>
<sequence>MQNSASPASPETSHPLVPSPPHPDTSTSSPRLPRSASADLMQRTDVVAEGATREDSEAGGVAVSMPKMMGNPTRNAVGETSDDGIRLVGSYDSTSDIAPSSLTSTSPYEAVSIPPPLSAVQPDTLLSPSSQPNKLTKWLSRSSASTSSGQSSPSESAAGPPESPTKTRKTRSRSIGSLNLLTRSVNRPPEPEQSTSSLPPPAAPTISISSSPSTQFDSQPSTDFSSTSALPATSASSAPRRSSVTSTSTSSSSTHSRPSSSQSANSAQQKRSLSASLSLRPSSSSSRRSKKGKSPAAPEAEDEWATAELEEGDEDGRRISEAMVRAVSRTSTVSALSGASSAGGEKGEGRLARGLRKTRSGLKLFGRAKEQAALEAEGVAIVGGAGHVPSNASSSMLDVSSGAESAITPTSSSFPSSVSPMSDSALSTSPPPLNASSPPASGTPLSPNHIVANRIGGWFSSMLHPSTSAGGAAPFSGQNEQQRGSTTSLHSSPEKIRSPPSRQPGSPGAFALRQSTSSASPLKKGSSSASATGQGRLGPFDRMLDRAVQYFLDTDSQADKCEEDIWVLGVRHPGWRAEADEMGEAEEMVEDQVRKKKSLSSLGRKGKSPVKARKVPPVPTPSAASTQLPIADDDPFLVTTPGVQNDSTTSLGSVPSALPSTINGWPAAFYYDFYSRIALTYRSGFPIIPCDPASSSTGVVQGMRNNLSMSIGRGGHRGPSPTNAEGGLSSDTGWGCMLRTGQSLLANALVKVHLGRDWRRPLPTGESVPSPSPVPSAATYARILSLFLDDPSPISPFSVHRFAQQGKLLGKEIGEWFGPSTAAGAIKTLVNAYEPAGLKVVSCVDGTVYESEVVAASMRDGEKWKMPVLVLINVRLGIDGVNPIYYEAIKGIFRLSQSVGIAGGRPSSSYYFVGAQANSLFYIDPHHPRPAVPLVLPPDDSLVRAAQHLPLAPSTSDTPANESARQLDDFLLAAYPDAAWATYHTDKVRKCALSNLDPSMLLGFLVEDERDWQDFRVRVQELSQASSPIFAIAPSPPSWMRRSTSSAAPATMSALSPALGDDSFSEVAGEDVGDADSAGFSEPEDWELQSTEGEEDAPAPTPAVARKESSAGLGGAAVVVGEASRSEARADEGWQGV</sequence>
<dbReference type="EMBL" id="LK052941">
    <property type="protein sequence ID" value="CDR42264.1"/>
    <property type="molecule type" value="Genomic_DNA"/>
</dbReference>
<comment type="similarity">
    <text evidence="3">Belongs to the peptidase C54 family.</text>
</comment>
<dbReference type="InterPro" id="IPR046792">
    <property type="entry name" value="Peptidase_C54_cat"/>
</dbReference>
<keyword evidence="6" id="KW-0645">Protease</keyword>
<dbReference type="GO" id="GO:0000423">
    <property type="term" value="P:mitophagy"/>
    <property type="evidence" value="ECO:0007669"/>
    <property type="project" value="TreeGrafter"/>
</dbReference>
<evidence type="ECO:0000256" key="12">
    <source>
        <dbReference type="ARBA" id="ARBA00030240"/>
    </source>
</evidence>
<evidence type="ECO:0000256" key="11">
    <source>
        <dbReference type="ARBA" id="ARBA00029362"/>
    </source>
</evidence>
<dbReference type="GO" id="GO:0000045">
    <property type="term" value="P:autophagosome assembly"/>
    <property type="evidence" value="ECO:0007669"/>
    <property type="project" value="TreeGrafter"/>
</dbReference>
<dbReference type="GO" id="GO:0016485">
    <property type="term" value="P:protein processing"/>
    <property type="evidence" value="ECO:0007669"/>
    <property type="project" value="TreeGrafter"/>
</dbReference>
<keyword evidence="9" id="KW-0653">Protein transport</keyword>
<protein>
    <recommendedName>
        <fullName evidence="12">Autophagy-related protein 4</fullName>
    </recommendedName>
</protein>
<dbReference type="GO" id="GO:0034727">
    <property type="term" value="P:piecemeal microautophagy of the nucleus"/>
    <property type="evidence" value="ECO:0007669"/>
    <property type="project" value="TreeGrafter"/>
</dbReference>
<evidence type="ECO:0000256" key="9">
    <source>
        <dbReference type="ARBA" id="ARBA00022927"/>
    </source>
</evidence>
<feature type="compositionally biased region" description="Low complexity" evidence="13">
    <location>
        <begin position="140"/>
        <end position="160"/>
    </location>
</feature>
<gene>
    <name evidence="15" type="ORF">RHTO0S_06e11914g</name>
</gene>
<dbReference type="OrthoDB" id="2960936at2759"/>
<dbReference type="GO" id="GO:0019786">
    <property type="term" value="F:protein-phosphatidylethanolamide deconjugating activity"/>
    <property type="evidence" value="ECO:0007669"/>
    <property type="project" value="InterPro"/>
</dbReference>
<keyword evidence="10" id="KW-0072">Autophagy</keyword>
<feature type="compositionally biased region" description="Polar residues" evidence="13">
    <location>
        <begin position="476"/>
        <end position="491"/>
    </location>
</feature>
<feature type="compositionally biased region" description="Polar residues" evidence="13">
    <location>
        <begin position="91"/>
        <end position="107"/>
    </location>
</feature>
<accession>A0A061AXH8</accession>
<feature type="compositionally biased region" description="Low complexity" evidence="13">
    <location>
        <begin position="515"/>
        <end position="531"/>
    </location>
</feature>
<evidence type="ECO:0000256" key="6">
    <source>
        <dbReference type="ARBA" id="ARBA00022670"/>
    </source>
</evidence>
<feature type="domain" description="Peptidase C54 catalytic" evidence="14">
    <location>
        <begin position="667"/>
        <end position="1016"/>
    </location>
</feature>
<reference evidence="15" key="1">
    <citation type="journal article" date="2014" name="Genome Announc.">
        <title>Draft genome sequence of Rhodosporidium toruloides CECT1137, an oleaginous yeast of biotechnological interest.</title>
        <authorList>
            <person name="Morin N."/>
            <person name="Calcas X."/>
            <person name="Devillers H."/>
            <person name="Durrens P."/>
            <person name="Sherman D.J."/>
            <person name="Nicaud J.-M."/>
            <person name="Neuveglise C."/>
        </authorList>
    </citation>
    <scope>NUCLEOTIDE SEQUENCE</scope>
    <source>
        <strain evidence="15">CECT1137</strain>
    </source>
</reference>
<feature type="compositionally biased region" description="Polar residues" evidence="13">
    <location>
        <begin position="124"/>
        <end position="134"/>
    </location>
</feature>
<evidence type="ECO:0000256" key="8">
    <source>
        <dbReference type="ARBA" id="ARBA00022807"/>
    </source>
</evidence>
<dbReference type="Pfam" id="PF03416">
    <property type="entry name" value="Peptidase_C54"/>
    <property type="match status" value="1"/>
</dbReference>
<dbReference type="InterPro" id="IPR005078">
    <property type="entry name" value="Peptidase_C54"/>
</dbReference>
<feature type="compositionally biased region" description="Acidic residues" evidence="13">
    <location>
        <begin position="299"/>
        <end position="314"/>
    </location>
</feature>
<evidence type="ECO:0000256" key="4">
    <source>
        <dbReference type="ARBA" id="ARBA00022448"/>
    </source>
</evidence>
<evidence type="ECO:0000256" key="13">
    <source>
        <dbReference type="SAM" id="MobiDB-lite"/>
    </source>
</evidence>
<feature type="compositionally biased region" description="Low complexity" evidence="13">
    <location>
        <begin position="498"/>
        <end position="508"/>
    </location>
</feature>
<dbReference type="GO" id="GO:0004197">
    <property type="term" value="F:cysteine-type endopeptidase activity"/>
    <property type="evidence" value="ECO:0007669"/>
    <property type="project" value="TreeGrafter"/>
</dbReference>
<dbReference type="InterPro" id="IPR038765">
    <property type="entry name" value="Papain-like_cys_pep_sf"/>
</dbReference>
<feature type="region of interest" description="Disordered" evidence="13">
    <location>
        <begin position="582"/>
        <end position="656"/>
    </location>
</feature>
<comment type="subcellular location">
    <subcellularLocation>
        <location evidence="2">Cytoplasm</location>
    </subcellularLocation>
    <subcellularLocation>
        <location evidence="1">Preautophagosomal structure</location>
    </subcellularLocation>
</comment>
<evidence type="ECO:0000259" key="14">
    <source>
        <dbReference type="Pfam" id="PF03416"/>
    </source>
</evidence>
<keyword evidence="5" id="KW-0963">Cytoplasm</keyword>
<name>A0A061AXH8_RHOTO</name>
<evidence type="ECO:0000313" key="15">
    <source>
        <dbReference type="EMBL" id="CDR42264.1"/>
    </source>
</evidence>
<evidence type="ECO:0000256" key="5">
    <source>
        <dbReference type="ARBA" id="ARBA00022490"/>
    </source>
</evidence>
<dbReference type="PANTHER" id="PTHR22624:SF49">
    <property type="entry name" value="CYSTEINE PROTEASE"/>
    <property type="match status" value="1"/>
</dbReference>
<feature type="region of interest" description="Disordered" evidence="13">
    <location>
        <begin position="403"/>
        <end position="448"/>
    </location>
</feature>
<dbReference type="GO" id="GO:0015031">
    <property type="term" value="P:protein transport"/>
    <property type="evidence" value="ECO:0007669"/>
    <property type="project" value="UniProtKB-KW"/>
</dbReference>
<keyword evidence="8" id="KW-0788">Thiol protease</keyword>
<feature type="compositionally biased region" description="Polar residues" evidence="13">
    <location>
        <begin position="173"/>
        <end position="185"/>
    </location>
</feature>
<dbReference type="GO" id="GO:0000407">
    <property type="term" value="C:phagophore assembly site"/>
    <property type="evidence" value="ECO:0007669"/>
    <property type="project" value="UniProtKB-SubCell"/>
</dbReference>
<keyword evidence="7" id="KW-0378">Hydrolase</keyword>
<keyword evidence="4" id="KW-0813">Transport</keyword>
<feature type="compositionally biased region" description="Acidic residues" evidence="13">
    <location>
        <begin position="1082"/>
        <end position="1097"/>
    </location>
</feature>
<feature type="region of interest" description="Disordered" evidence="13">
    <location>
        <begin position="1061"/>
        <end position="1114"/>
    </location>
</feature>
<proteinExistence type="inferred from homology"/>
<feature type="compositionally biased region" description="Low complexity" evidence="13">
    <location>
        <begin position="409"/>
        <end position="440"/>
    </location>
</feature>
<organism evidence="15">
    <name type="scientific">Rhodotorula toruloides</name>
    <name type="common">Yeast</name>
    <name type="synonym">Rhodosporidium toruloides</name>
    <dbReference type="NCBI Taxonomy" id="5286"/>
    <lineage>
        <taxon>Eukaryota</taxon>
        <taxon>Fungi</taxon>
        <taxon>Dikarya</taxon>
        <taxon>Basidiomycota</taxon>
        <taxon>Pucciniomycotina</taxon>
        <taxon>Microbotryomycetes</taxon>
        <taxon>Sporidiobolales</taxon>
        <taxon>Sporidiobolaceae</taxon>
        <taxon>Rhodotorula</taxon>
    </lineage>
</organism>
<evidence type="ECO:0000256" key="7">
    <source>
        <dbReference type="ARBA" id="ARBA00022801"/>
    </source>
</evidence>
<feature type="region of interest" description="Disordered" evidence="13">
    <location>
        <begin position="1"/>
        <end position="354"/>
    </location>
</feature>
<evidence type="ECO:0000256" key="2">
    <source>
        <dbReference type="ARBA" id="ARBA00004496"/>
    </source>
</evidence>
<evidence type="ECO:0000256" key="10">
    <source>
        <dbReference type="ARBA" id="ARBA00023006"/>
    </source>
</evidence>
<dbReference type="AlphaFoldDB" id="A0A061AXH8"/>
<feature type="compositionally biased region" description="Low complexity" evidence="13">
    <location>
        <begin position="204"/>
        <end position="286"/>
    </location>
</feature>
<feature type="compositionally biased region" description="Basic residues" evidence="13">
    <location>
        <begin position="594"/>
        <end position="614"/>
    </location>
</feature>
<dbReference type="GO" id="GO:0035973">
    <property type="term" value="P:aggrephagy"/>
    <property type="evidence" value="ECO:0007669"/>
    <property type="project" value="TreeGrafter"/>
</dbReference>
<feature type="compositionally biased region" description="Polar residues" evidence="13">
    <location>
        <begin position="641"/>
        <end position="656"/>
    </location>
</feature>
<dbReference type="PANTHER" id="PTHR22624">
    <property type="entry name" value="CYSTEINE PROTEASE ATG4"/>
    <property type="match status" value="1"/>
</dbReference>
<feature type="compositionally biased region" description="Low complexity" evidence="13">
    <location>
        <begin position="334"/>
        <end position="343"/>
    </location>
</feature>
<evidence type="ECO:0000256" key="1">
    <source>
        <dbReference type="ARBA" id="ARBA00004329"/>
    </source>
</evidence>
<evidence type="ECO:0000256" key="3">
    <source>
        <dbReference type="ARBA" id="ARBA00010958"/>
    </source>
</evidence>
<comment type="catalytic activity">
    <reaction evidence="11">
        <text>[protein]-C-terminal L-amino acid-glycyl-phosphatidylethanolamide + H2O = [protein]-C-terminal L-amino acid-glycine + a 1,2-diacyl-sn-glycero-3-phosphoethanolamine</text>
        <dbReference type="Rhea" id="RHEA:67548"/>
        <dbReference type="Rhea" id="RHEA-COMP:17323"/>
        <dbReference type="Rhea" id="RHEA-COMP:17324"/>
        <dbReference type="ChEBI" id="CHEBI:15377"/>
        <dbReference type="ChEBI" id="CHEBI:64612"/>
        <dbReference type="ChEBI" id="CHEBI:172940"/>
        <dbReference type="ChEBI" id="CHEBI:172941"/>
    </reaction>
    <physiologicalReaction direction="left-to-right" evidence="11">
        <dbReference type="Rhea" id="RHEA:67549"/>
    </physiologicalReaction>
</comment>
<feature type="compositionally biased region" description="Polar residues" evidence="13">
    <location>
        <begin position="1"/>
        <end position="12"/>
    </location>
</feature>
<dbReference type="SUPFAM" id="SSF54001">
    <property type="entry name" value="Cysteine proteinases"/>
    <property type="match status" value="1"/>
</dbReference>